<keyword evidence="1" id="KW-0479">Metal-binding</keyword>
<feature type="region of interest" description="Disordered" evidence="2">
    <location>
        <begin position="83"/>
        <end position="117"/>
    </location>
</feature>
<evidence type="ECO:0000259" key="3">
    <source>
        <dbReference type="PROSITE" id="PS50158"/>
    </source>
</evidence>
<dbReference type="GO" id="GO:0003676">
    <property type="term" value="F:nucleic acid binding"/>
    <property type="evidence" value="ECO:0007669"/>
    <property type="project" value="InterPro"/>
</dbReference>
<name>A0A9N7R9G7_STRHE</name>
<dbReference type="Proteomes" id="UP001153555">
    <property type="component" value="Unassembled WGS sequence"/>
</dbReference>
<comment type="caution">
    <text evidence="4">The sequence shown here is derived from an EMBL/GenBank/DDBJ whole genome shotgun (WGS) entry which is preliminary data.</text>
</comment>
<dbReference type="GO" id="GO:0004190">
    <property type="term" value="F:aspartic-type endopeptidase activity"/>
    <property type="evidence" value="ECO:0007669"/>
    <property type="project" value="InterPro"/>
</dbReference>
<dbReference type="AlphaFoldDB" id="A0A9N7R9G7"/>
<dbReference type="CDD" id="cd01647">
    <property type="entry name" value="RT_LTR"/>
    <property type="match status" value="1"/>
</dbReference>
<feature type="region of interest" description="Disordered" evidence="2">
    <location>
        <begin position="1"/>
        <end position="57"/>
    </location>
</feature>
<dbReference type="InterPro" id="IPR021109">
    <property type="entry name" value="Peptidase_aspartic_dom_sf"/>
</dbReference>
<dbReference type="SUPFAM" id="SSF57756">
    <property type="entry name" value="Retrovirus zinc finger-like domains"/>
    <property type="match status" value="1"/>
</dbReference>
<keyword evidence="5" id="KW-1185">Reference proteome</keyword>
<dbReference type="SMART" id="SM00343">
    <property type="entry name" value="ZnF_C2HC"/>
    <property type="match status" value="1"/>
</dbReference>
<evidence type="ECO:0000256" key="1">
    <source>
        <dbReference type="PROSITE-ProRule" id="PRU00047"/>
    </source>
</evidence>
<dbReference type="SUPFAM" id="SSF50630">
    <property type="entry name" value="Acid proteases"/>
    <property type="match status" value="1"/>
</dbReference>
<dbReference type="Gene3D" id="2.40.70.10">
    <property type="entry name" value="Acid Proteases"/>
    <property type="match status" value="1"/>
</dbReference>
<keyword evidence="1" id="KW-0863">Zinc-finger</keyword>
<dbReference type="OrthoDB" id="100255at2759"/>
<protein>
    <recommendedName>
        <fullName evidence="3">CCHC-type domain-containing protein</fullName>
    </recommendedName>
</protein>
<gene>
    <name evidence="4" type="ORF">SHERM_18303</name>
</gene>
<dbReference type="Gene3D" id="3.10.10.10">
    <property type="entry name" value="HIV Type 1 Reverse Transcriptase, subunit A, domain 1"/>
    <property type="match status" value="1"/>
</dbReference>
<dbReference type="Gene3D" id="4.10.60.10">
    <property type="entry name" value="Zinc finger, CCHC-type"/>
    <property type="match status" value="1"/>
</dbReference>
<dbReference type="InterPro" id="IPR032567">
    <property type="entry name" value="RTL1-rel"/>
</dbReference>
<dbReference type="InterPro" id="IPR043128">
    <property type="entry name" value="Rev_trsase/Diguanyl_cyclase"/>
</dbReference>
<accession>A0A9N7R9G7</accession>
<dbReference type="Pfam" id="PF00078">
    <property type="entry name" value="RVT_1"/>
    <property type="match status" value="1"/>
</dbReference>
<dbReference type="GO" id="GO:0006508">
    <property type="term" value="P:proteolysis"/>
    <property type="evidence" value="ECO:0007669"/>
    <property type="project" value="InterPro"/>
</dbReference>
<dbReference type="CDD" id="cd00303">
    <property type="entry name" value="retropepsin_like"/>
    <property type="match status" value="1"/>
</dbReference>
<feature type="non-terminal residue" evidence="4">
    <location>
        <position position="451"/>
    </location>
</feature>
<dbReference type="GO" id="GO:0008270">
    <property type="term" value="F:zinc ion binding"/>
    <property type="evidence" value="ECO:0007669"/>
    <property type="project" value="UniProtKB-KW"/>
</dbReference>
<evidence type="ECO:0000313" key="5">
    <source>
        <dbReference type="Proteomes" id="UP001153555"/>
    </source>
</evidence>
<reference evidence="4" key="1">
    <citation type="submission" date="2019-12" db="EMBL/GenBank/DDBJ databases">
        <authorList>
            <person name="Scholes J."/>
        </authorList>
    </citation>
    <scope>NUCLEOTIDE SEQUENCE</scope>
</reference>
<dbReference type="InterPro" id="IPR001878">
    <property type="entry name" value="Znf_CCHC"/>
</dbReference>
<feature type="non-terminal residue" evidence="4">
    <location>
        <position position="1"/>
    </location>
</feature>
<evidence type="ECO:0000313" key="4">
    <source>
        <dbReference type="EMBL" id="CAA0820101.1"/>
    </source>
</evidence>
<dbReference type="InterPro" id="IPR043502">
    <property type="entry name" value="DNA/RNA_pol_sf"/>
</dbReference>
<dbReference type="PROSITE" id="PS00141">
    <property type="entry name" value="ASP_PROTEASE"/>
    <property type="match status" value="1"/>
</dbReference>
<dbReference type="SUPFAM" id="SSF56672">
    <property type="entry name" value="DNA/RNA polymerases"/>
    <property type="match status" value="1"/>
</dbReference>
<proteinExistence type="predicted"/>
<dbReference type="Pfam" id="PF08284">
    <property type="entry name" value="RVP_2"/>
    <property type="match status" value="1"/>
</dbReference>
<organism evidence="4 5">
    <name type="scientific">Striga hermonthica</name>
    <name type="common">Purple witchweed</name>
    <name type="synonym">Buchnera hermonthica</name>
    <dbReference type="NCBI Taxonomy" id="68872"/>
    <lineage>
        <taxon>Eukaryota</taxon>
        <taxon>Viridiplantae</taxon>
        <taxon>Streptophyta</taxon>
        <taxon>Embryophyta</taxon>
        <taxon>Tracheophyta</taxon>
        <taxon>Spermatophyta</taxon>
        <taxon>Magnoliopsida</taxon>
        <taxon>eudicotyledons</taxon>
        <taxon>Gunneridae</taxon>
        <taxon>Pentapetalae</taxon>
        <taxon>asterids</taxon>
        <taxon>lamiids</taxon>
        <taxon>Lamiales</taxon>
        <taxon>Orobanchaceae</taxon>
        <taxon>Buchnereae</taxon>
        <taxon>Striga</taxon>
    </lineage>
</organism>
<dbReference type="EMBL" id="CACSLK010020200">
    <property type="protein sequence ID" value="CAA0820101.1"/>
    <property type="molecule type" value="Genomic_DNA"/>
</dbReference>
<feature type="domain" description="CCHC-type" evidence="3">
    <location>
        <begin position="69"/>
        <end position="84"/>
    </location>
</feature>
<keyword evidence="1" id="KW-0862">Zinc</keyword>
<evidence type="ECO:0000256" key="2">
    <source>
        <dbReference type="SAM" id="MobiDB-lite"/>
    </source>
</evidence>
<feature type="compositionally biased region" description="Low complexity" evidence="2">
    <location>
        <begin position="86"/>
        <end position="117"/>
    </location>
</feature>
<sequence length="451" mass="51199">LRRESVRGQLSSVPPVPALPSTQPPKNNKRKDKGAQTDQRARRRLQQVPQCPTCGRHHRGEFRFGQDVCYYCHEAGHFANRCPKKAQQPQQPPQQQQPRQQAQRQPQQQQRGRQQARVYAIDQAEAEQQPGTMSGMVILNNVPVFALFDTGATHTFISRRCLDAIGVRATTAIDPLEVSLASGRKIVTSAKASDLSLSISGRVLSTDAFVLEMKDFDLILGMDWLSFYHADIKCHDREITLYLPRDESITFFSSRNRSLPHVVSMAKATKLLRRGNYQGYLVSLVDDSQKARSPHDVPVVREFVDVFPNELPGGPPNRQVEFSVDLIPVAGPISKASYRMAPKELQELKAQIQELLRVGFIRPSVSPWGAPVLFVKKKDGSMRMCIDYQDLNRLTIKNKYPLPRIDDLFDQLRGAYVFSKIDLRSGYHQLKIKESDIAKTAFRTRYGHYEF</sequence>
<dbReference type="InterPro" id="IPR036875">
    <property type="entry name" value="Znf_CCHC_sf"/>
</dbReference>
<dbReference type="PANTHER" id="PTHR15503:SF45">
    <property type="entry name" value="RNA-DIRECTED DNA POLYMERASE HOMOLOG"/>
    <property type="match status" value="1"/>
</dbReference>
<dbReference type="InterPro" id="IPR001969">
    <property type="entry name" value="Aspartic_peptidase_AS"/>
</dbReference>
<dbReference type="PROSITE" id="PS50158">
    <property type="entry name" value="ZF_CCHC"/>
    <property type="match status" value="1"/>
</dbReference>
<dbReference type="PANTHER" id="PTHR15503">
    <property type="entry name" value="LDOC1 RELATED"/>
    <property type="match status" value="1"/>
</dbReference>
<dbReference type="InterPro" id="IPR000477">
    <property type="entry name" value="RT_dom"/>
</dbReference>
<dbReference type="Gene3D" id="3.30.70.270">
    <property type="match status" value="1"/>
</dbReference>